<organism evidence="2">
    <name type="scientific">Anguilla anguilla</name>
    <name type="common">European freshwater eel</name>
    <name type="synonym">Muraena anguilla</name>
    <dbReference type="NCBI Taxonomy" id="7936"/>
    <lineage>
        <taxon>Eukaryota</taxon>
        <taxon>Metazoa</taxon>
        <taxon>Chordata</taxon>
        <taxon>Craniata</taxon>
        <taxon>Vertebrata</taxon>
        <taxon>Euteleostomi</taxon>
        <taxon>Actinopterygii</taxon>
        <taxon>Neopterygii</taxon>
        <taxon>Teleostei</taxon>
        <taxon>Anguilliformes</taxon>
        <taxon>Anguillidae</taxon>
        <taxon>Anguilla</taxon>
    </lineage>
</organism>
<evidence type="ECO:0000313" key="2">
    <source>
        <dbReference type="EMBL" id="JAH88696.1"/>
    </source>
</evidence>
<dbReference type="AlphaFoldDB" id="A0A0E9WEE6"/>
<protein>
    <submittedName>
        <fullName evidence="2">Uncharacterized protein</fullName>
    </submittedName>
</protein>
<accession>A0A0E9WEE6</accession>
<proteinExistence type="predicted"/>
<evidence type="ECO:0000256" key="1">
    <source>
        <dbReference type="SAM" id="MobiDB-lite"/>
    </source>
</evidence>
<name>A0A0E9WEE6_ANGAN</name>
<reference evidence="2" key="1">
    <citation type="submission" date="2014-11" db="EMBL/GenBank/DDBJ databases">
        <authorList>
            <person name="Amaro Gonzalez C."/>
        </authorList>
    </citation>
    <scope>NUCLEOTIDE SEQUENCE</scope>
</reference>
<dbReference type="EMBL" id="GBXM01019881">
    <property type="protein sequence ID" value="JAH88696.1"/>
    <property type="molecule type" value="Transcribed_RNA"/>
</dbReference>
<sequence length="73" mass="8967">MFQPWRMRLFFVFGFGIPDRHTQSHWFFNTFWSWNAEEDLSRNVGRQTNTQEFTRGSVPEAIHHKRQENQHTQ</sequence>
<feature type="region of interest" description="Disordered" evidence="1">
    <location>
        <begin position="47"/>
        <end position="73"/>
    </location>
</feature>
<reference evidence="2" key="2">
    <citation type="journal article" date="2015" name="Fish Shellfish Immunol.">
        <title>Early steps in the European eel (Anguilla anguilla)-Vibrio vulnificus interaction in the gills: Role of the RtxA13 toxin.</title>
        <authorList>
            <person name="Callol A."/>
            <person name="Pajuelo D."/>
            <person name="Ebbesson L."/>
            <person name="Teles M."/>
            <person name="MacKenzie S."/>
            <person name="Amaro C."/>
        </authorList>
    </citation>
    <scope>NUCLEOTIDE SEQUENCE</scope>
</reference>